<sequence>MTAEAKTATEAPEEAPEKAADQPVDEAAEAAEAEADTEEAEAEADKPEKQAEDADEAEDKDEAEAEADAEAEPEDGPVFEVSDRRGSITAGHSGVAFQLDGENAEFSWDEIGAVEIDTPRFGRRFSVTVYTTAQRWYAADVDAPARGALKEWTTKLDEVLDAYFEDASS</sequence>
<feature type="compositionally biased region" description="Low complexity" evidence="1">
    <location>
        <begin position="1"/>
        <end position="10"/>
    </location>
</feature>
<keyword evidence="3" id="KW-1185">Reference proteome</keyword>
<feature type="compositionally biased region" description="Acidic residues" evidence="1">
    <location>
        <begin position="53"/>
        <end position="77"/>
    </location>
</feature>
<dbReference type="Proteomes" id="UP000003963">
    <property type="component" value="Unassembled WGS sequence"/>
</dbReference>
<reference evidence="2 3" key="1">
    <citation type="submission" date="2009-02" db="EMBL/GenBank/DDBJ databases">
        <title>Annotation of Streptomyces hygroscopicus strain ATCC 53653.</title>
        <authorList>
            <consortium name="The Broad Institute Genome Sequencing Platform"/>
            <consortium name="Broad Institute Microbial Sequencing Center"/>
            <person name="Fischbach M."/>
            <person name="Godfrey P."/>
            <person name="Ward D."/>
            <person name="Young S."/>
            <person name="Zeng Q."/>
            <person name="Koehrsen M."/>
            <person name="Alvarado L."/>
            <person name="Berlin A.M."/>
            <person name="Bochicchio J."/>
            <person name="Borenstein D."/>
            <person name="Chapman S.B."/>
            <person name="Chen Z."/>
            <person name="Engels R."/>
            <person name="Freedman E."/>
            <person name="Gellesch M."/>
            <person name="Goldberg J."/>
            <person name="Griggs A."/>
            <person name="Gujja S."/>
            <person name="Heilman E.R."/>
            <person name="Heiman D.I."/>
            <person name="Hepburn T.A."/>
            <person name="Howarth C."/>
            <person name="Jen D."/>
            <person name="Larson L."/>
            <person name="Lewis B."/>
            <person name="Mehta T."/>
            <person name="Park D."/>
            <person name="Pearson M."/>
            <person name="Richards J."/>
            <person name="Roberts A."/>
            <person name="Saif S."/>
            <person name="Shea T.D."/>
            <person name="Shenoy N."/>
            <person name="Sisk P."/>
            <person name="Stolte C."/>
            <person name="Sykes S.N."/>
            <person name="Thomson T."/>
            <person name="Walk T."/>
            <person name="White J."/>
            <person name="Yandava C."/>
            <person name="Straight P."/>
            <person name="Clardy J."/>
            <person name="Hung D."/>
            <person name="Kolter R."/>
            <person name="Mekalanos J."/>
            <person name="Walker S."/>
            <person name="Walsh C.T."/>
            <person name="Wieland-Brown L.C."/>
            <person name="Haas B."/>
            <person name="Nusbaum C."/>
            <person name="Birren B."/>
        </authorList>
    </citation>
    <scope>NUCLEOTIDE SEQUENCE [LARGE SCALE GENOMIC DNA]</scope>
    <source>
        <strain evidence="2 3">ATCC 53653</strain>
    </source>
</reference>
<evidence type="ECO:0000256" key="1">
    <source>
        <dbReference type="SAM" id="MobiDB-lite"/>
    </source>
</evidence>
<evidence type="ECO:0000313" key="3">
    <source>
        <dbReference type="Proteomes" id="UP000003963"/>
    </source>
</evidence>
<feature type="region of interest" description="Disordered" evidence="1">
    <location>
        <begin position="1"/>
        <end position="83"/>
    </location>
</feature>
<feature type="compositionally biased region" description="Acidic residues" evidence="1">
    <location>
        <begin position="23"/>
        <end position="42"/>
    </location>
</feature>
<dbReference type="STRING" id="457427.SSOG_04259"/>
<organism evidence="2 3">
    <name type="scientific">Streptomyces himastatinicus ATCC 53653</name>
    <dbReference type="NCBI Taxonomy" id="457427"/>
    <lineage>
        <taxon>Bacteria</taxon>
        <taxon>Bacillati</taxon>
        <taxon>Actinomycetota</taxon>
        <taxon>Actinomycetes</taxon>
        <taxon>Kitasatosporales</taxon>
        <taxon>Streptomycetaceae</taxon>
        <taxon>Streptomyces</taxon>
        <taxon>Streptomyces violaceusniger group</taxon>
    </lineage>
</organism>
<feature type="compositionally biased region" description="Basic and acidic residues" evidence="1">
    <location>
        <begin position="43"/>
        <end position="52"/>
    </location>
</feature>
<gene>
    <name evidence="2" type="ORF">SSOG_04259</name>
</gene>
<dbReference type="AlphaFoldDB" id="D9W6N1"/>
<evidence type="ECO:0000313" key="2">
    <source>
        <dbReference type="EMBL" id="EFL24545.1"/>
    </source>
</evidence>
<name>D9W6N1_9ACTN</name>
<protein>
    <submittedName>
        <fullName evidence="2">Uncharacterized protein</fullName>
    </submittedName>
</protein>
<proteinExistence type="predicted"/>
<accession>D9W6N1</accession>
<dbReference type="EMBL" id="GG657754">
    <property type="protein sequence ID" value="EFL24545.1"/>
    <property type="molecule type" value="Genomic_DNA"/>
</dbReference>
<dbReference type="HOGENOM" id="CLU_079633_1_0_11"/>